<dbReference type="InterPro" id="IPR053137">
    <property type="entry name" value="NLR-like"/>
</dbReference>
<dbReference type="Gene3D" id="1.25.40.10">
    <property type="entry name" value="Tetratricopeptide repeat domain"/>
    <property type="match status" value="4"/>
</dbReference>
<protein>
    <submittedName>
        <fullName evidence="2">Tetratricopeptide (TPR) repeat protein</fullName>
    </submittedName>
</protein>
<dbReference type="Pfam" id="PF13374">
    <property type="entry name" value="TPR_10"/>
    <property type="match status" value="1"/>
</dbReference>
<evidence type="ECO:0000313" key="3">
    <source>
        <dbReference type="Proteomes" id="UP000572635"/>
    </source>
</evidence>
<dbReference type="Proteomes" id="UP000572635">
    <property type="component" value="Unassembled WGS sequence"/>
</dbReference>
<keyword evidence="3" id="KW-1185">Reference proteome</keyword>
<name>A0A7W8QIP1_9ACTN</name>
<gene>
    <name evidence="2" type="ORF">HDA36_001287</name>
</gene>
<comment type="caution">
    <text evidence="2">The sequence shown here is derived from an EMBL/GenBank/DDBJ whole genome shotgun (WGS) entry which is preliminary data.</text>
</comment>
<dbReference type="RefSeq" id="WP_184390476.1">
    <property type="nucleotide sequence ID" value="NZ_BAAAJD010000007.1"/>
</dbReference>
<dbReference type="SUPFAM" id="SSF52540">
    <property type="entry name" value="P-loop containing nucleoside triphosphate hydrolases"/>
    <property type="match status" value="1"/>
</dbReference>
<feature type="compositionally biased region" description="Pro residues" evidence="1">
    <location>
        <begin position="42"/>
        <end position="57"/>
    </location>
</feature>
<evidence type="ECO:0000256" key="1">
    <source>
        <dbReference type="SAM" id="MobiDB-lite"/>
    </source>
</evidence>
<dbReference type="InterPro" id="IPR019734">
    <property type="entry name" value="TPR_rpt"/>
</dbReference>
<proteinExistence type="predicted"/>
<feature type="region of interest" description="Disordered" evidence="1">
    <location>
        <begin position="31"/>
        <end position="57"/>
    </location>
</feature>
<reference evidence="2 3" key="1">
    <citation type="submission" date="2020-08" db="EMBL/GenBank/DDBJ databases">
        <title>Sequencing the genomes of 1000 actinobacteria strains.</title>
        <authorList>
            <person name="Klenk H.-P."/>
        </authorList>
    </citation>
    <scope>NUCLEOTIDE SEQUENCE [LARGE SCALE GENOMIC DNA]</scope>
    <source>
        <strain evidence="2 3">DSM 44551</strain>
    </source>
</reference>
<accession>A0A7W8QIP1</accession>
<dbReference type="Pfam" id="PF13176">
    <property type="entry name" value="TPR_7"/>
    <property type="match status" value="1"/>
</dbReference>
<sequence length="1098" mass="117849">MGHPSPSGENRVDAGSIDGTVVQIQHIHGDVAFSTGPRAPRKPPPPGFSNLPEPPSPVFVGRDRLLDTLAERLGGPGADPLVVHGLGGSGKTSLALAHAHARLREYTLVWWIQADSAERIGQGLAELARSVLGEDAAGASAPDAARLATDWLQANPGWLLVLDDVRRPEDLAPLAGRLRHAGNTLATSRFATGWPGTPIGLPPLDADSAVRLLERRAPHAGADTPAEREAARALAAELGNLPLALEQAAAFTDQAGLSFTGYLGLLRGSPGQVYGTAAEGADPQRTVARTWRITLDHIAERDPLSVDVLRILAWYAPEEVPRDLLDPLAAPGADRFLPESPEQLLAQCLEAGLDRRDIPAGLRERMPAVLRGEVEPTTLRLAEDPLRLHRALALLGAYSMARLTPQSISVHRLVQAITRLPEEGDPHRAPALVSAARERAALLLDAAAPAAPGSDTGGWPRWRALLPHIDAYTRAVPEGEEAEACTGLFEQTSHFLGAQELWSEALEYAARSARAAERLHGGDSPRTLYCREVLARALSGAGRPAEAVELYEEIRAERDRVFGAPRDPVKAVTLHGNSWGGQAEAHLSLGQYDRAVELCERQLAAWEGYLDALFPGEHPPGGGGSDPRSRLEDTGGGRPFDGDGALFGLSLESRVLGTRQTLAEAYLAAGRVEHALPLLERIRDDHLRLAGPDHRLTQYALYTLGVAYLQDDRPHEAVACFEDSAETAERLVGPEHPATVTTLSFLAEACEAAGMPERRTALRERVMELAERSIGLNPALLYTFRDQLASDYEQTGRYEQAIPLLERNLIEETAQDKRTGLRYRLALGHLHVGRAARAAELFEEVLTDALRLSPTEHERIADLHEMLTFAHGQAGDHEEAIRHGERAVALREGLARSAPRKRLTTRHRLASVHRAAGDARSAVRVLEGVAGADAVPPTPVQDGETEAGEQAFALARKELAKALAEADEAERAIPLLVWSLQRLHPPEEGGPEAAALLNTLGVAYLEVARPDLALSVLEAAAHEIRSIFGEAHPSALLSLYNLASAAERTGDVSGAARLVAYGLAVAEREHGPDGETTALFRSFAADLQRAGEDGGTSS</sequence>
<evidence type="ECO:0000313" key="2">
    <source>
        <dbReference type="EMBL" id="MBB5431203.1"/>
    </source>
</evidence>
<dbReference type="PANTHER" id="PTHR46082">
    <property type="entry name" value="ATP/GTP-BINDING PROTEIN-RELATED"/>
    <property type="match status" value="1"/>
</dbReference>
<dbReference type="Gene3D" id="3.40.50.300">
    <property type="entry name" value="P-loop containing nucleotide triphosphate hydrolases"/>
    <property type="match status" value="1"/>
</dbReference>
<dbReference type="SMART" id="SM00028">
    <property type="entry name" value="TPR"/>
    <property type="match status" value="4"/>
</dbReference>
<feature type="region of interest" description="Disordered" evidence="1">
    <location>
        <begin position="616"/>
        <end position="637"/>
    </location>
</feature>
<organism evidence="2 3">
    <name type="scientific">Nocardiopsis composta</name>
    <dbReference type="NCBI Taxonomy" id="157465"/>
    <lineage>
        <taxon>Bacteria</taxon>
        <taxon>Bacillati</taxon>
        <taxon>Actinomycetota</taxon>
        <taxon>Actinomycetes</taxon>
        <taxon>Streptosporangiales</taxon>
        <taxon>Nocardiopsidaceae</taxon>
        <taxon>Nocardiopsis</taxon>
    </lineage>
</organism>
<dbReference type="PANTHER" id="PTHR46082:SF6">
    <property type="entry name" value="AAA+ ATPASE DOMAIN-CONTAINING PROTEIN-RELATED"/>
    <property type="match status" value="1"/>
</dbReference>
<dbReference type="Pfam" id="PF13424">
    <property type="entry name" value="TPR_12"/>
    <property type="match status" value="2"/>
</dbReference>
<dbReference type="SUPFAM" id="SSF48452">
    <property type="entry name" value="TPR-like"/>
    <property type="match status" value="3"/>
</dbReference>
<dbReference type="EMBL" id="JACHDB010000001">
    <property type="protein sequence ID" value="MBB5431203.1"/>
    <property type="molecule type" value="Genomic_DNA"/>
</dbReference>
<dbReference type="InterPro" id="IPR011990">
    <property type="entry name" value="TPR-like_helical_dom_sf"/>
</dbReference>
<dbReference type="AlphaFoldDB" id="A0A7W8QIP1"/>
<dbReference type="InterPro" id="IPR027417">
    <property type="entry name" value="P-loop_NTPase"/>
</dbReference>